<feature type="region of interest" description="Disordered" evidence="1">
    <location>
        <begin position="555"/>
        <end position="575"/>
    </location>
</feature>
<keyword evidence="4" id="KW-1185">Reference proteome</keyword>
<proteinExistence type="predicted"/>
<dbReference type="Pfam" id="PF25273">
    <property type="entry name" value="DUF7869"/>
    <property type="match status" value="1"/>
</dbReference>
<protein>
    <recommendedName>
        <fullName evidence="2">DUF7869 domain-containing protein</fullName>
    </recommendedName>
</protein>
<organism evidence="3 4">
    <name type="scientific">Durusdinium trenchii</name>
    <dbReference type="NCBI Taxonomy" id="1381693"/>
    <lineage>
        <taxon>Eukaryota</taxon>
        <taxon>Sar</taxon>
        <taxon>Alveolata</taxon>
        <taxon>Dinophyceae</taxon>
        <taxon>Suessiales</taxon>
        <taxon>Symbiodiniaceae</taxon>
        <taxon>Durusdinium</taxon>
    </lineage>
</organism>
<evidence type="ECO:0000313" key="3">
    <source>
        <dbReference type="EMBL" id="CAK9052690.1"/>
    </source>
</evidence>
<accession>A0ABP0MMH3</accession>
<sequence>MLSNVTTLSDDEPSHEIVPASAPACALNLEDAVCRERPCRKRKLSPEELRLAERDIKKNVQTVVFSTCRCSRKGRKATKTNCFQPFRESDKLEQICKLRSTLRSMHKADADQTVYNLLASRHALSEASGAEPCQPVRRQRKLQFLGHGVCVSGLSRILGIGTHRASKMRQSINAKQECPGDGRFAKAKCYGDGRQTHKREVIHDFLTYLYTQVSEAMPEVASDRLGGRREELKLLRFSKLRGKRPRVATKRDRPLVGEQSKAVRLLPPGNYTDYLKVLWSREPDVKINLRLFTKVWESNFGSILKIRPASQHKQCSECTKHKFIMKKVAHNRNAVKAQAALWNVHLARQYSDRVGYWTMRASSRLGVDVAGQKTITLIIDSMDRSKWCIPRSAVLQAKDLAGLQRPNLDVTTIIVHGHLVGVYFAEQSIVKGSSWTVELLAHVCHLLTLKGLDLRQYECSVHGDNCSKEVKSNSMARYLGLMVARGRLRKAHVQTLQTGHSHEDIDQFFSLMGAYLQTQRELHCPSEFEDSIARFLSNRSVRPLEPLRVVERVSQNRDWKPGARDEDFSMESASNCLPDSPCANILP</sequence>
<feature type="domain" description="DUF7869" evidence="2">
    <location>
        <begin position="403"/>
        <end position="533"/>
    </location>
</feature>
<dbReference type="InterPro" id="IPR057191">
    <property type="entry name" value="DUF7869"/>
</dbReference>
<dbReference type="GO" id="GO:0032259">
    <property type="term" value="P:methylation"/>
    <property type="evidence" value="ECO:0007669"/>
    <property type="project" value="UniProtKB-KW"/>
</dbReference>
<dbReference type="PANTHER" id="PTHR33153:SF3">
    <property type="entry name" value="TRAFFICKING PROTEIN PARTICLE COMPLEX SUBUNIT 11 DOMAIN-CONTAINING PROTEIN"/>
    <property type="match status" value="1"/>
</dbReference>
<comment type="caution">
    <text evidence="3">The sequence shown here is derived from an EMBL/GenBank/DDBJ whole genome shotgun (WGS) entry which is preliminary data.</text>
</comment>
<feature type="compositionally biased region" description="Basic and acidic residues" evidence="1">
    <location>
        <begin position="555"/>
        <end position="567"/>
    </location>
</feature>
<dbReference type="GO" id="GO:0008168">
    <property type="term" value="F:methyltransferase activity"/>
    <property type="evidence" value="ECO:0007669"/>
    <property type="project" value="UniProtKB-KW"/>
</dbReference>
<name>A0ABP0MMH3_9DINO</name>
<evidence type="ECO:0000259" key="2">
    <source>
        <dbReference type="Pfam" id="PF25273"/>
    </source>
</evidence>
<dbReference type="PANTHER" id="PTHR33153">
    <property type="entry name" value="MYND-TYPE DOMAIN-CONTAINING PROTEIN"/>
    <property type="match status" value="1"/>
</dbReference>
<gene>
    <name evidence="3" type="ORF">CCMP2556_LOCUS26569</name>
</gene>
<dbReference type="Proteomes" id="UP001642484">
    <property type="component" value="Unassembled WGS sequence"/>
</dbReference>
<reference evidence="3 4" key="1">
    <citation type="submission" date="2024-02" db="EMBL/GenBank/DDBJ databases">
        <authorList>
            <person name="Chen Y."/>
            <person name="Shah S."/>
            <person name="Dougan E. K."/>
            <person name="Thang M."/>
            <person name="Chan C."/>
        </authorList>
    </citation>
    <scope>NUCLEOTIDE SEQUENCE [LARGE SCALE GENOMIC DNA]</scope>
</reference>
<evidence type="ECO:0000313" key="4">
    <source>
        <dbReference type="Proteomes" id="UP001642484"/>
    </source>
</evidence>
<dbReference type="EMBL" id="CAXAMN010018580">
    <property type="protein sequence ID" value="CAK9052690.1"/>
    <property type="molecule type" value="Genomic_DNA"/>
</dbReference>
<evidence type="ECO:0000256" key="1">
    <source>
        <dbReference type="SAM" id="MobiDB-lite"/>
    </source>
</evidence>